<protein>
    <submittedName>
        <fullName evidence="2">Uncharacterized protein</fullName>
    </submittedName>
</protein>
<feature type="compositionally biased region" description="Acidic residues" evidence="1">
    <location>
        <begin position="279"/>
        <end position="289"/>
    </location>
</feature>
<dbReference type="OrthoDB" id="3800453at2759"/>
<name>A0A9Q8Z0U9_CURCL</name>
<dbReference type="AlphaFoldDB" id="A0A9Q8Z0U9"/>
<feature type="region of interest" description="Disordered" evidence="1">
    <location>
        <begin position="272"/>
        <end position="346"/>
    </location>
</feature>
<feature type="compositionally biased region" description="Acidic residues" evidence="1">
    <location>
        <begin position="305"/>
        <end position="334"/>
    </location>
</feature>
<evidence type="ECO:0000313" key="3">
    <source>
        <dbReference type="Proteomes" id="UP001056012"/>
    </source>
</evidence>
<dbReference type="EMBL" id="CP089274">
    <property type="protein sequence ID" value="USP73637.1"/>
    <property type="molecule type" value="Genomic_DNA"/>
</dbReference>
<reference evidence="2" key="1">
    <citation type="submission" date="2021-12" db="EMBL/GenBank/DDBJ databases">
        <title>Curvularia clavata genome.</title>
        <authorList>
            <person name="Cao Y."/>
        </authorList>
    </citation>
    <scope>NUCLEOTIDE SEQUENCE</scope>
    <source>
        <strain evidence="2">Yc1106</strain>
    </source>
</reference>
<gene>
    <name evidence="2" type="ORF">yc1106_00911</name>
</gene>
<accession>A0A9Q8Z0U9</accession>
<sequence length="354" mass="40176">MAHSDLSAKVIFSPREMKLYNRWQCLHTTLQPKERGFIPTAVEYEDFQQWLKRQDSGYFSDIFDDITGHIVAASSVTKESKSDAPVASVCQHTLHPVAAGHFQSRCPVCTIDMHVKYMHVMSQALEDAGGHPPSCTLKSSDHQDKVYNAWSKGKVSAIKELLVLEVMAEQEAKWSAKHPEEKQENVQTASKALELYWSDVSADISGCVDERPRPKKGSTVTFAPDTDFEPGRPDVYFYHNSPRYEPGKYTVAEYDDHYEDMISEDSEDYYHSGNRDVIDESEPVADEAEPAPKLLKSFQNLDKIDEIEDDDGDSDWEDAEEDEDSDEYSDDDSEGSCTYWEIDDESSFIVFGED</sequence>
<evidence type="ECO:0000313" key="2">
    <source>
        <dbReference type="EMBL" id="USP73637.1"/>
    </source>
</evidence>
<keyword evidence="3" id="KW-1185">Reference proteome</keyword>
<organism evidence="2 3">
    <name type="scientific">Curvularia clavata</name>
    <dbReference type="NCBI Taxonomy" id="95742"/>
    <lineage>
        <taxon>Eukaryota</taxon>
        <taxon>Fungi</taxon>
        <taxon>Dikarya</taxon>
        <taxon>Ascomycota</taxon>
        <taxon>Pezizomycotina</taxon>
        <taxon>Dothideomycetes</taxon>
        <taxon>Pleosporomycetidae</taxon>
        <taxon>Pleosporales</taxon>
        <taxon>Pleosporineae</taxon>
        <taxon>Pleosporaceae</taxon>
        <taxon>Curvularia</taxon>
    </lineage>
</organism>
<dbReference type="Proteomes" id="UP001056012">
    <property type="component" value="Chromosome 1"/>
</dbReference>
<evidence type="ECO:0000256" key="1">
    <source>
        <dbReference type="SAM" id="MobiDB-lite"/>
    </source>
</evidence>
<proteinExistence type="predicted"/>
<dbReference type="VEuPathDB" id="FungiDB:yc1106_00911"/>